<protein>
    <submittedName>
        <fullName evidence="1">Uncharacterized protein</fullName>
    </submittedName>
</protein>
<proteinExistence type="predicted"/>
<dbReference type="EMBL" id="SNZP01000007">
    <property type="protein sequence ID" value="TDR79661.1"/>
    <property type="molecule type" value="Genomic_DNA"/>
</dbReference>
<organism evidence="1 2">
    <name type="scientific">Paludibacterium purpuratum</name>
    <dbReference type="NCBI Taxonomy" id="1144873"/>
    <lineage>
        <taxon>Bacteria</taxon>
        <taxon>Pseudomonadati</taxon>
        <taxon>Pseudomonadota</taxon>
        <taxon>Betaproteobacteria</taxon>
        <taxon>Neisseriales</taxon>
        <taxon>Chromobacteriaceae</taxon>
        <taxon>Paludibacterium</taxon>
    </lineage>
</organism>
<dbReference type="Proteomes" id="UP000295611">
    <property type="component" value="Unassembled WGS sequence"/>
</dbReference>
<reference evidence="1 2" key="1">
    <citation type="submission" date="2019-03" db="EMBL/GenBank/DDBJ databases">
        <title>Genomic Encyclopedia of Type Strains, Phase III (KMG-III): the genomes of soil and plant-associated and newly described type strains.</title>
        <authorList>
            <person name="Whitman W."/>
        </authorList>
    </citation>
    <scope>NUCLEOTIDE SEQUENCE [LARGE SCALE GENOMIC DNA]</scope>
    <source>
        <strain evidence="1 2">CECT 8976</strain>
    </source>
</reference>
<dbReference type="RefSeq" id="WP_133680574.1">
    <property type="nucleotide sequence ID" value="NZ_SNZP01000007.1"/>
</dbReference>
<keyword evidence="2" id="KW-1185">Reference proteome</keyword>
<name>A0A4R7B4Z4_9NEIS</name>
<evidence type="ECO:0000313" key="1">
    <source>
        <dbReference type="EMBL" id="TDR79661.1"/>
    </source>
</evidence>
<gene>
    <name evidence="1" type="ORF">DFP86_10724</name>
</gene>
<comment type="caution">
    <text evidence="1">The sequence shown here is derived from an EMBL/GenBank/DDBJ whole genome shotgun (WGS) entry which is preliminary data.</text>
</comment>
<evidence type="ECO:0000313" key="2">
    <source>
        <dbReference type="Proteomes" id="UP000295611"/>
    </source>
</evidence>
<sequence>MLLFCLGSAPWTIAAARAERRRRRARRAARMFAPPAKVGLEAALTRIALYQPPGNGGRLAVRHYLHAGRVAGGLVSSGSLLQTVA</sequence>
<dbReference type="AlphaFoldDB" id="A0A4R7B4Z4"/>
<accession>A0A4R7B4Z4</accession>